<reference evidence="1 2" key="1">
    <citation type="submission" date="2014-03" db="EMBL/GenBank/DDBJ databases">
        <title>Bradyrhizobium valentinum sp. nov., isolated from effective nodules of Lupinus mariae-josephae, a lupine endemic of basic-lime soils in Eastern Spain.</title>
        <authorList>
            <person name="Duran D."/>
            <person name="Rey L."/>
            <person name="Navarro A."/>
            <person name="Busquets A."/>
            <person name="Imperial J."/>
            <person name="Ruiz-Argueso T."/>
        </authorList>
    </citation>
    <scope>NUCLEOTIDE SEQUENCE [LARGE SCALE GENOMIC DNA]</scope>
    <source>
        <strain evidence="1 2">LmjM3</strain>
    </source>
</reference>
<sequence length="159" mass="17569">MVRSAKPPLLDAIDLEREIQEEFRKLPIHESQPTDFAPPSVRAPDLGMPDYVEHSDGATEIGKLSAEAVVREYEAAAKDIEALGVELIEQARQCEAMSREALAVTEELKETAALYRAEAKRVFLQIENCSLVTAEVRKICEEMKDKIAAPAMAETKAGE</sequence>
<protein>
    <submittedName>
        <fullName evidence="1">Uncharacterized protein</fullName>
    </submittedName>
</protein>
<dbReference type="EMBL" id="LLXX01000033">
    <property type="protein sequence ID" value="KRR11896.1"/>
    <property type="molecule type" value="Genomic_DNA"/>
</dbReference>
<accession>A0A0R3LV16</accession>
<dbReference type="RefSeq" id="WP_057849484.1">
    <property type="nucleotide sequence ID" value="NZ_LLXX01000033.1"/>
</dbReference>
<evidence type="ECO:0000313" key="1">
    <source>
        <dbReference type="EMBL" id="KRR11896.1"/>
    </source>
</evidence>
<evidence type="ECO:0000313" key="2">
    <source>
        <dbReference type="Proteomes" id="UP000051913"/>
    </source>
</evidence>
<comment type="caution">
    <text evidence="1">The sequence shown here is derived from an EMBL/GenBank/DDBJ whole genome shotgun (WGS) entry which is preliminary data.</text>
</comment>
<proteinExistence type="predicted"/>
<name>A0A0R3LV16_9BRAD</name>
<dbReference type="AlphaFoldDB" id="A0A0R3LV16"/>
<keyword evidence="2" id="KW-1185">Reference proteome</keyword>
<dbReference type="OrthoDB" id="8236515at2"/>
<organism evidence="1 2">
    <name type="scientific">Bradyrhizobium valentinum</name>
    <dbReference type="NCBI Taxonomy" id="1518501"/>
    <lineage>
        <taxon>Bacteria</taxon>
        <taxon>Pseudomonadati</taxon>
        <taxon>Pseudomonadota</taxon>
        <taxon>Alphaproteobacteria</taxon>
        <taxon>Hyphomicrobiales</taxon>
        <taxon>Nitrobacteraceae</taxon>
        <taxon>Bradyrhizobium</taxon>
    </lineage>
</organism>
<gene>
    <name evidence="1" type="ORF">CP49_06895</name>
</gene>
<dbReference type="Proteomes" id="UP000051913">
    <property type="component" value="Unassembled WGS sequence"/>
</dbReference>